<dbReference type="AlphaFoldDB" id="A0A919BQI1"/>
<sequence length="292" mass="31309">MTVSPHLHRFPDLMTATADLLDHLGDAPGLRVGFHPTLTPGVRLLDQIGRPYGEAIGPLDRIGAALGQQLVHTSHHGILQEVTVSGSWLGTQLYASHAYTDGPSSAYPAKPCTRPADDLARRVRDLIGWAGQDWTRDAESLHVYDENGSPCVHVALRTEAVVDDALAALLDSAGPLQYHHPRTHPDLANGSVLLDDGTVVTASAFNPATPAPPAGDAADVPESGLVTPGRPPPPYDPPQAESRLRRRDRPHRHDRSEASGCAGGKLPLSSVAPCRRRSRVLRRPRPAFPRGI</sequence>
<comment type="caution">
    <text evidence="2">The sequence shown here is derived from an EMBL/GenBank/DDBJ whole genome shotgun (WGS) entry which is preliminary data.</text>
</comment>
<dbReference type="EMBL" id="BNBE01000002">
    <property type="protein sequence ID" value="GHG04311.1"/>
    <property type="molecule type" value="Genomic_DNA"/>
</dbReference>
<evidence type="ECO:0000256" key="1">
    <source>
        <dbReference type="SAM" id="MobiDB-lite"/>
    </source>
</evidence>
<feature type="compositionally biased region" description="Basic residues" evidence="1">
    <location>
        <begin position="244"/>
        <end position="253"/>
    </location>
</feature>
<proteinExistence type="predicted"/>
<organism evidence="2 3">
    <name type="scientific">Streptomyces filamentosus</name>
    <name type="common">Streptomyces roseosporus</name>
    <dbReference type="NCBI Taxonomy" id="67294"/>
    <lineage>
        <taxon>Bacteria</taxon>
        <taxon>Bacillati</taxon>
        <taxon>Actinomycetota</taxon>
        <taxon>Actinomycetes</taxon>
        <taxon>Kitasatosporales</taxon>
        <taxon>Streptomycetaceae</taxon>
        <taxon>Streptomyces</taxon>
    </lineage>
</organism>
<gene>
    <name evidence="2" type="ORF">GCM10017667_38490</name>
</gene>
<feature type="region of interest" description="Disordered" evidence="1">
    <location>
        <begin position="204"/>
        <end position="292"/>
    </location>
</feature>
<dbReference type="Proteomes" id="UP000632849">
    <property type="component" value="Unassembled WGS sequence"/>
</dbReference>
<reference evidence="2" key="2">
    <citation type="submission" date="2020-09" db="EMBL/GenBank/DDBJ databases">
        <authorList>
            <person name="Sun Q."/>
            <person name="Ohkuma M."/>
        </authorList>
    </citation>
    <scope>NUCLEOTIDE SEQUENCE</scope>
    <source>
        <strain evidence="2">JCM 4122</strain>
    </source>
</reference>
<evidence type="ECO:0000313" key="2">
    <source>
        <dbReference type="EMBL" id="GHG04311.1"/>
    </source>
</evidence>
<accession>A0A919BQI1</accession>
<name>A0A919BQI1_STRFL</name>
<evidence type="ECO:0000313" key="3">
    <source>
        <dbReference type="Proteomes" id="UP000632849"/>
    </source>
</evidence>
<keyword evidence="3" id="KW-1185">Reference proteome</keyword>
<dbReference type="RefSeq" id="WP_190042334.1">
    <property type="nucleotide sequence ID" value="NZ_BNBE01000002.1"/>
</dbReference>
<feature type="compositionally biased region" description="Basic residues" evidence="1">
    <location>
        <begin position="274"/>
        <end position="285"/>
    </location>
</feature>
<reference evidence="2" key="1">
    <citation type="journal article" date="2014" name="Int. J. Syst. Evol. Microbiol.">
        <title>Complete genome sequence of Corynebacterium casei LMG S-19264T (=DSM 44701T), isolated from a smear-ripened cheese.</title>
        <authorList>
            <consortium name="US DOE Joint Genome Institute (JGI-PGF)"/>
            <person name="Walter F."/>
            <person name="Albersmeier A."/>
            <person name="Kalinowski J."/>
            <person name="Ruckert C."/>
        </authorList>
    </citation>
    <scope>NUCLEOTIDE SEQUENCE</scope>
    <source>
        <strain evidence="2">JCM 4122</strain>
    </source>
</reference>
<protein>
    <submittedName>
        <fullName evidence="2">Uncharacterized protein</fullName>
    </submittedName>
</protein>